<gene>
    <name evidence="6" type="ORF">OVA965_LOCUS24415</name>
    <name evidence="7" type="ORF">TMI583_LOCUS25134</name>
</gene>
<evidence type="ECO:0000313" key="8">
    <source>
        <dbReference type="Proteomes" id="UP000682733"/>
    </source>
</evidence>
<keyword evidence="2" id="KW-0812">Transmembrane</keyword>
<dbReference type="InterPro" id="IPR009644">
    <property type="entry name" value="FKTN/MNN4/W02B3.4-1"/>
</dbReference>
<evidence type="ECO:0000256" key="1">
    <source>
        <dbReference type="ARBA" id="ARBA00004167"/>
    </source>
</evidence>
<dbReference type="PANTHER" id="PTHR15407">
    <property type="entry name" value="FUKUTIN-RELATED"/>
    <property type="match status" value="1"/>
</dbReference>
<evidence type="ECO:0000256" key="2">
    <source>
        <dbReference type="ARBA" id="ARBA00022692"/>
    </source>
</evidence>
<keyword evidence="3" id="KW-1133">Transmembrane helix</keyword>
<dbReference type="AlphaFoldDB" id="A0A8S2NU22"/>
<name>A0A8S2NU22_9BILA</name>
<dbReference type="Proteomes" id="UP000677228">
    <property type="component" value="Unassembled WGS sequence"/>
</dbReference>
<protein>
    <recommendedName>
        <fullName evidence="5">Ribitol-5-phosphate transferase FKTN N-terminal domain-containing protein</fullName>
    </recommendedName>
</protein>
<reference evidence="7" key="1">
    <citation type="submission" date="2021-02" db="EMBL/GenBank/DDBJ databases">
        <authorList>
            <person name="Nowell W R."/>
        </authorList>
    </citation>
    <scope>NUCLEOTIDE SEQUENCE</scope>
</reference>
<organism evidence="7 8">
    <name type="scientific">Didymodactylos carnosus</name>
    <dbReference type="NCBI Taxonomy" id="1234261"/>
    <lineage>
        <taxon>Eukaryota</taxon>
        <taxon>Metazoa</taxon>
        <taxon>Spiralia</taxon>
        <taxon>Gnathifera</taxon>
        <taxon>Rotifera</taxon>
        <taxon>Eurotatoria</taxon>
        <taxon>Bdelloidea</taxon>
        <taxon>Philodinida</taxon>
        <taxon>Philodinidae</taxon>
        <taxon>Didymodactylos</taxon>
    </lineage>
</organism>
<evidence type="ECO:0000259" key="5">
    <source>
        <dbReference type="Pfam" id="PF19737"/>
    </source>
</evidence>
<dbReference type="Pfam" id="PF19737">
    <property type="entry name" value="FKTN_N"/>
    <property type="match status" value="1"/>
</dbReference>
<proteinExistence type="predicted"/>
<evidence type="ECO:0000256" key="4">
    <source>
        <dbReference type="ARBA" id="ARBA00023136"/>
    </source>
</evidence>
<feature type="domain" description="Ribitol-5-phosphate transferase FKTN N-terminal" evidence="5">
    <location>
        <begin position="46"/>
        <end position="150"/>
    </location>
</feature>
<dbReference type="GO" id="GO:0016020">
    <property type="term" value="C:membrane"/>
    <property type="evidence" value="ECO:0007669"/>
    <property type="project" value="UniProtKB-SubCell"/>
</dbReference>
<dbReference type="InterPro" id="IPR045587">
    <property type="entry name" value="FKTN_N"/>
</dbReference>
<dbReference type="Proteomes" id="UP000682733">
    <property type="component" value="Unassembled WGS sequence"/>
</dbReference>
<comment type="caution">
    <text evidence="7">The sequence shown here is derived from an EMBL/GenBank/DDBJ whole genome shotgun (WGS) entry which is preliminary data.</text>
</comment>
<dbReference type="PANTHER" id="PTHR15407:SF28">
    <property type="entry name" value="RIBITOL-5-PHOSPHATE TRANSFERASE FKTN"/>
    <property type="match status" value="1"/>
</dbReference>
<accession>A0A8S2NU22</accession>
<evidence type="ECO:0000256" key="3">
    <source>
        <dbReference type="ARBA" id="ARBA00022989"/>
    </source>
</evidence>
<evidence type="ECO:0000313" key="7">
    <source>
        <dbReference type="EMBL" id="CAF4019241.1"/>
    </source>
</evidence>
<comment type="subcellular location">
    <subcellularLocation>
        <location evidence="1">Membrane</location>
        <topology evidence="1">Single-pass membrane protein</topology>
    </subcellularLocation>
</comment>
<sequence length="356" mass="42172">MAKIAGLHLVRIKSYSKNNRKILSWSDRACTFERILLIRNSQDKLLHILCESKQLVIQIVVFYNYYNHYYRLYQIPDKYHLPYKFYFGQYNAIYDSFNLSKIIFEDTTVFIPHQQMDLVHFLTQINSSRLINCNRTSARLFRKQYPNSTRTTMEQIKTYQEIIIKFKVLLKHFHIPFFIYSGTLLGWYRQCSLIPYTTDVDFATFSQFASNETTERLGNKSLELAIPLIHIFGFPEHAFENRFLTKMSIDLFFLYDNIETNKLITYLHYDKSYYAFAYPLIDNLCATDYLGFKINVPCNAFDYIIADYGENWSKPIRDGVYAPMGSNFGSELSWPYAWHDGSFDDYLIQIRNGSGR</sequence>
<evidence type="ECO:0000313" key="6">
    <source>
        <dbReference type="EMBL" id="CAF1210292.1"/>
    </source>
</evidence>
<keyword evidence="4" id="KW-0472">Membrane</keyword>
<dbReference type="EMBL" id="CAJOBA010036236">
    <property type="protein sequence ID" value="CAF4019241.1"/>
    <property type="molecule type" value="Genomic_DNA"/>
</dbReference>
<dbReference type="EMBL" id="CAJNOK010014705">
    <property type="protein sequence ID" value="CAF1210292.1"/>
    <property type="molecule type" value="Genomic_DNA"/>
</dbReference>